<keyword evidence="2 5" id="KW-0418">Kinase</keyword>
<keyword evidence="2 5" id="KW-0808">Transferase</keyword>
<keyword evidence="1" id="KW-0547">Nucleotide-binding</keyword>
<dbReference type="InterPro" id="IPR006204">
    <property type="entry name" value="GHMP_kinase_N_dom"/>
</dbReference>
<dbReference type="InterPro" id="IPR036554">
    <property type="entry name" value="GHMP_kinase_C_sf"/>
</dbReference>
<evidence type="ECO:0000256" key="3">
    <source>
        <dbReference type="ARBA" id="ARBA00022840"/>
    </source>
</evidence>
<organism evidence="5">
    <name type="scientific">uncultured Cytophagia bacterium</name>
    <dbReference type="NCBI Taxonomy" id="768505"/>
    <lineage>
        <taxon>Bacteria</taxon>
        <taxon>Pseudomonadati</taxon>
        <taxon>Bacteroidota</taxon>
        <taxon>Cytophagia</taxon>
        <taxon>environmental samples</taxon>
    </lineage>
</organism>
<dbReference type="Pfam" id="PF00288">
    <property type="entry name" value="GHMP_kinases_N"/>
    <property type="match status" value="1"/>
</dbReference>
<accession>H6REA8</accession>
<gene>
    <name evidence="5" type="ORF">VIS_S3BBA60026</name>
</gene>
<protein>
    <submittedName>
        <fullName evidence="5">Mevalonate kinase</fullName>
    </submittedName>
</protein>
<dbReference type="GO" id="GO:0005524">
    <property type="term" value="F:ATP binding"/>
    <property type="evidence" value="ECO:0007669"/>
    <property type="project" value="UniProtKB-KW"/>
</dbReference>
<feature type="domain" description="GHMP kinase N-terminal" evidence="4">
    <location>
        <begin position="86"/>
        <end position="156"/>
    </location>
</feature>
<dbReference type="SUPFAM" id="SSF54211">
    <property type="entry name" value="Ribosomal protein S5 domain 2-like"/>
    <property type="match status" value="1"/>
</dbReference>
<sequence length="311" mass="34736">MSVIKDSLFYGKILLFGEYGIIEDSMGLSIPYNSYKGSFIFHSDDEKFSKDSNKELQKYLSYLNTLKIENKLPCDLDLESFKIDISKGMLFDSSIPQGYGVGSSGALVAAIYNKYCINKLGSTDNSDILELKRIFGELESYFHGTSSGLDPLICYLNLPILIKSKTELGTVGLPEQGKSKGAIFLLNTGLTGKTQPLVNHFLERCKEDGFRNMIKNQFKKYNDASIEAFLNKDGNGLLSNVKNLSKIVLDNFKPMIPKAYQKLWQEGLDSNAYYLKLCGSGGGGFILGFTKDIDNARTKLNDYQLDVIHNF</sequence>
<evidence type="ECO:0000259" key="4">
    <source>
        <dbReference type="Pfam" id="PF00288"/>
    </source>
</evidence>
<dbReference type="InterPro" id="IPR020568">
    <property type="entry name" value="Ribosomal_Su5_D2-typ_SF"/>
</dbReference>
<dbReference type="InterPro" id="IPR014721">
    <property type="entry name" value="Ribsml_uS5_D2-typ_fold_subgr"/>
</dbReference>
<reference evidence="5" key="1">
    <citation type="journal article" date="2012" name="Environ. Microbiol.">
        <title>Genomic content of uncultured Bacteroidetes from contrasting oceanic provinces in the North Atlantic Ocean.</title>
        <authorList>
            <person name="Gomez-Pereira P.R."/>
            <person name="Schuler M."/>
            <person name="Fuchs B.M."/>
            <person name="Bennke C."/>
            <person name="Teeling H."/>
            <person name="Waldmann J."/>
            <person name="Richter M."/>
            <person name="Barbe V."/>
            <person name="Bataille E."/>
            <person name="Glockner F.O."/>
            <person name="Amann R."/>
        </authorList>
    </citation>
    <scope>NUCLEOTIDE SEQUENCE</scope>
</reference>
<reference evidence="5" key="2">
    <citation type="submission" date="2012-02" db="EMBL/GenBank/DDBJ databases">
        <authorList>
            <person name="Genoscope - CEA"/>
        </authorList>
    </citation>
    <scope>NUCLEOTIDE SEQUENCE</scope>
</reference>
<evidence type="ECO:0000256" key="1">
    <source>
        <dbReference type="ARBA" id="ARBA00022741"/>
    </source>
</evidence>
<dbReference type="GO" id="GO:0016301">
    <property type="term" value="F:kinase activity"/>
    <property type="evidence" value="ECO:0007669"/>
    <property type="project" value="UniProtKB-KW"/>
</dbReference>
<dbReference type="SUPFAM" id="SSF55060">
    <property type="entry name" value="GHMP Kinase, C-terminal domain"/>
    <property type="match status" value="1"/>
</dbReference>
<dbReference type="AlphaFoldDB" id="H6REA8"/>
<evidence type="ECO:0000256" key="2">
    <source>
        <dbReference type="ARBA" id="ARBA00022777"/>
    </source>
</evidence>
<dbReference type="Gene3D" id="3.30.230.10">
    <property type="match status" value="1"/>
</dbReference>
<evidence type="ECO:0000313" key="5">
    <source>
        <dbReference type="EMBL" id="CCF99369.1"/>
    </source>
</evidence>
<dbReference type="PRINTS" id="PR00959">
    <property type="entry name" value="MEVGALKINASE"/>
</dbReference>
<keyword evidence="3" id="KW-0067">ATP-binding</keyword>
<proteinExistence type="predicted"/>
<dbReference type="Gene3D" id="3.30.70.890">
    <property type="entry name" value="GHMP kinase, C-terminal domain"/>
    <property type="match status" value="1"/>
</dbReference>
<dbReference type="EMBL" id="FO117577">
    <property type="protein sequence ID" value="CCF99369.1"/>
    <property type="molecule type" value="Genomic_DNA"/>
</dbReference>
<name>H6REA8_9BACT</name>